<proteinExistence type="predicted"/>
<dbReference type="AlphaFoldDB" id="A0A392UUA2"/>
<sequence length="26" mass="2894">MQRCGSVSELLSEVCSEEDFDVAGRF</sequence>
<reference evidence="1 2" key="1">
    <citation type="journal article" date="2018" name="Front. Plant Sci.">
        <title>Red Clover (Trifolium pratense) and Zigzag Clover (T. medium) - A Picture of Genomic Similarities and Differences.</title>
        <authorList>
            <person name="Dluhosova J."/>
            <person name="Istvanek J."/>
            <person name="Nedelnik J."/>
            <person name="Repkova J."/>
        </authorList>
    </citation>
    <scope>NUCLEOTIDE SEQUENCE [LARGE SCALE GENOMIC DNA]</scope>
    <source>
        <strain evidence="2">cv. 10/8</strain>
        <tissue evidence="1">Leaf</tissue>
    </source>
</reference>
<evidence type="ECO:0000313" key="2">
    <source>
        <dbReference type="Proteomes" id="UP000265520"/>
    </source>
</evidence>
<name>A0A392UUA2_9FABA</name>
<keyword evidence="2" id="KW-1185">Reference proteome</keyword>
<evidence type="ECO:0000313" key="1">
    <source>
        <dbReference type="EMBL" id="MCI78793.1"/>
    </source>
</evidence>
<dbReference type="EMBL" id="LXQA010959162">
    <property type="protein sequence ID" value="MCI78793.1"/>
    <property type="molecule type" value="Genomic_DNA"/>
</dbReference>
<organism evidence="1 2">
    <name type="scientific">Trifolium medium</name>
    <dbReference type="NCBI Taxonomy" id="97028"/>
    <lineage>
        <taxon>Eukaryota</taxon>
        <taxon>Viridiplantae</taxon>
        <taxon>Streptophyta</taxon>
        <taxon>Embryophyta</taxon>
        <taxon>Tracheophyta</taxon>
        <taxon>Spermatophyta</taxon>
        <taxon>Magnoliopsida</taxon>
        <taxon>eudicotyledons</taxon>
        <taxon>Gunneridae</taxon>
        <taxon>Pentapetalae</taxon>
        <taxon>rosids</taxon>
        <taxon>fabids</taxon>
        <taxon>Fabales</taxon>
        <taxon>Fabaceae</taxon>
        <taxon>Papilionoideae</taxon>
        <taxon>50 kb inversion clade</taxon>
        <taxon>NPAAA clade</taxon>
        <taxon>Hologalegina</taxon>
        <taxon>IRL clade</taxon>
        <taxon>Trifolieae</taxon>
        <taxon>Trifolium</taxon>
    </lineage>
</organism>
<gene>
    <name evidence="1" type="ORF">A2U01_0100064</name>
</gene>
<protein>
    <submittedName>
        <fullName evidence="1">Uncharacterized protein</fullName>
    </submittedName>
</protein>
<accession>A0A392UUA2</accession>
<comment type="caution">
    <text evidence="1">The sequence shown here is derived from an EMBL/GenBank/DDBJ whole genome shotgun (WGS) entry which is preliminary data.</text>
</comment>
<feature type="non-terminal residue" evidence="1">
    <location>
        <position position="26"/>
    </location>
</feature>
<dbReference type="Proteomes" id="UP000265520">
    <property type="component" value="Unassembled WGS sequence"/>
</dbReference>